<reference evidence="1 2" key="1">
    <citation type="submission" date="2016-09" db="EMBL/GenBank/DDBJ databases">
        <authorList>
            <person name="Capua I."/>
            <person name="De Benedictis P."/>
            <person name="Joannis T."/>
            <person name="Lombin L.H."/>
            <person name="Cattoli G."/>
        </authorList>
    </citation>
    <scope>NUCLEOTIDE SEQUENCE [LARGE SCALE GENOMIC DNA]</scope>
    <source>
        <strain evidence="1 2">GB001</strain>
    </source>
</reference>
<sequence>MGKSPSIEEMEKKDKKSREYLDDIANELTNKLGNTYATLEKEAENFYQKEHEKPWSSDLYITGKQFDYQSVQEWSLASVSAIINKISAAVIGTVDGKIENLPAGTDAGDKAQDINKKYDMNKDKRLLIATNCFNLLAGIVGSFGNATSITVKHGTKSDPIGGGLRIFGSVGTQTFQRSSFFNNEKIATYQFAYIVRFSVEEFELQAKIALIDQYQNTLNVTKFASDKNDQQFFEDKITYEQWSVMSAKFEKVIEDILKKIRELDPKKERGTQLAKEFISQNALYRIFYSSNKHLLEAIKRREAGLLKI</sequence>
<dbReference type="EMBL" id="FMIQ01000046">
    <property type="protein sequence ID" value="SCM52905.1"/>
    <property type="molecule type" value="Genomic_DNA"/>
</dbReference>
<dbReference type="Proteomes" id="UP000094844">
    <property type="component" value="Unassembled WGS sequence"/>
</dbReference>
<gene>
    <name evidence="1" type="ORF">BN1044_02392</name>
</gene>
<organism evidence="1 2">
    <name type="scientific">Hafnia alvei</name>
    <dbReference type="NCBI Taxonomy" id="569"/>
    <lineage>
        <taxon>Bacteria</taxon>
        <taxon>Pseudomonadati</taxon>
        <taxon>Pseudomonadota</taxon>
        <taxon>Gammaproteobacteria</taxon>
        <taxon>Enterobacterales</taxon>
        <taxon>Hafniaceae</taxon>
        <taxon>Hafnia</taxon>
    </lineage>
</organism>
<evidence type="ECO:0000313" key="2">
    <source>
        <dbReference type="Proteomes" id="UP000094844"/>
    </source>
</evidence>
<name>A0A1C6Z1H7_HAFAL</name>
<protein>
    <submittedName>
        <fullName evidence="1">Uncharacterized protein</fullName>
    </submittedName>
</protein>
<proteinExistence type="predicted"/>
<dbReference type="AlphaFoldDB" id="A0A1C6Z1H7"/>
<evidence type="ECO:0000313" key="1">
    <source>
        <dbReference type="EMBL" id="SCM52905.1"/>
    </source>
</evidence>
<dbReference type="OrthoDB" id="7066396at2"/>
<dbReference type="RefSeq" id="WP_072308899.1">
    <property type="nucleotide sequence ID" value="NZ_FMIQ01000046.1"/>
</dbReference>
<accession>A0A1C6Z1H7</accession>